<accession>A0ABN2A280</accession>
<evidence type="ECO:0000256" key="1">
    <source>
        <dbReference type="ARBA" id="ARBA00004202"/>
    </source>
</evidence>
<dbReference type="PROSITE" id="PS50893">
    <property type="entry name" value="ABC_TRANSPORTER_2"/>
    <property type="match status" value="1"/>
</dbReference>
<evidence type="ECO:0000313" key="8">
    <source>
        <dbReference type="Proteomes" id="UP001500363"/>
    </source>
</evidence>
<evidence type="ECO:0000256" key="2">
    <source>
        <dbReference type="ARBA" id="ARBA00022448"/>
    </source>
</evidence>
<evidence type="ECO:0000256" key="5">
    <source>
        <dbReference type="ARBA" id="ARBA00023251"/>
    </source>
</evidence>
<dbReference type="Proteomes" id="UP001500363">
    <property type="component" value="Unassembled WGS sequence"/>
</dbReference>
<comment type="subcellular location">
    <subcellularLocation>
        <location evidence="1">Cell membrane</location>
        <topology evidence="1">Peripheral membrane protein</topology>
    </subcellularLocation>
</comment>
<dbReference type="InterPro" id="IPR017871">
    <property type="entry name" value="ABC_transporter-like_CS"/>
</dbReference>
<dbReference type="InterPro" id="IPR050763">
    <property type="entry name" value="ABC_transporter_ATP-binding"/>
</dbReference>
<dbReference type="InterPro" id="IPR027417">
    <property type="entry name" value="P-loop_NTPase"/>
</dbReference>
<dbReference type="Gene3D" id="3.40.50.300">
    <property type="entry name" value="P-loop containing nucleotide triphosphate hydrolases"/>
    <property type="match status" value="1"/>
</dbReference>
<keyword evidence="8" id="KW-1185">Reference proteome</keyword>
<dbReference type="PROSITE" id="PS00211">
    <property type="entry name" value="ABC_TRANSPORTER_1"/>
    <property type="match status" value="1"/>
</dbReference>
<proteinExistence type="predicted"/>
<dbReference type="SUPFAM" id="SSF52540">
    <property type="entry name" value="P-loop containing nucleoside triphosphate hydrolases"/>
    <property type="match status" value="1"/>
</dbReference>
<dbReference type="Pfam" id="PF00005">
    <property type="entry name" value="ABC_tran"/>
    <property type="match status" value="1"/>
</dbReference>
<gene>
    <name evidence="7" type="ORF">GCM10009741_03660</name>
</gene>
<evidence type="ECO:0000256" key="3">
    <source>
        <dbReference type="ARBA" id="ARBA00022741"/>
    </source>
</evidence>
<reference evidence="7 8" key="1">
    <citation type="journal article" date="2019" name="Int. J. Syst. Evol. Microbiol.">
        <title>The Global Catalogue of Microorganisms (GCM) 10K type strain sequencing project: providing services to taxonomists for standard genome sequencing and annotation.</title>
        <authorList>
            <consortium name="The Broad Institute Genomics Platform"/>
            <consortium name="The Broad Institute Genome Sequencing Center for Infectious Disease"/>
            <person name="Wu L."/>
            <person name="Ma J."/>
        </authorList>
    </citation>
    <scope>NUCLEOTIDE SEQUENCE [LARGE SCALE GENOMIC DNA]</scope>
    <source>
        <strain evidence="7 8">JCM 14303</strain>
    </source>
</reference>
<keyword evidence="4 7" id="KW-0067">ATP-binding</keyword>
<keyword evidence="3" id="KW-0547">Nucleotide-binding</keyword>
<comment type="caution">
    <text evidence="7">The sequence shown here is derived from an EMBL/GenBank/DDBJ whole genome shotgun (WGS) entry which is preliminary data.</text>
</comment>
<keyword evidence="2" id="KW-0813">Transport</keyword>
<evidence type="ECO:0000259" key="6">
    <source>
        <dbReference type="PROSITE" id="PS50893"/>
    </source>
</evidence>
<evidence type="ECO:0000313" key="7">
    <source>
        <dbReference type="EMBL" id="GAA1509888.1"/>
    </source>
</evidence>
<dbReference type="EMBL" id="BAAANC010000001">
    <property type="protein sequence ID" value="GAA1509888.1"/>
    <property type="molecule type" value="Genomic_DNA"/>
</dbReference>
<feature type="domain" description="ABC transporter" evidence="6">
    <location>
        <begin position="7"/>
        <end position="246"/>
    </location>
</feature>
<evidence type="ECO:0000256" key="4">
    <source>
        <dbReference type="ARBA" id="ARBA00022840"/>
    </source>
</evidence>
<dbReference type="PANTHER" id="PTHR42711">
    <property type="entry name" value="ABC TRANSPORTER ATP-BINDING PROTEIN"/>
    <property type="match status" value="1"/>
</dbReference>
<dbReference type="GO" id="GO:0005524">
    <property type="term" value="F:ATP binding"/>
    <property type="evidence" value="ECO:0007669"/>
    <property type="project" value="UniProtKB-KW"/>
</dbReference>
<protein>
    <submittedName>
        <fullName evidence="7">ATP-binding cassette domain-containing protein</fullName>
    </submittedName>
</protein>
<sequence>MTFQAPVREAGLRAALKAVTHREYRQIEAVTDLSFHLHAGEVVGFLGPNGAGKTTTMKILSGILHPTSGDVSVLGFTPWQRRREYLRQIALIRGSQPIGGPTELTVMDSFKYQRVLYDVPRTDTTVDDLVDLLDLGNLLRRQIRALSLGEKMRAGLAMALLYRPKVLFLDEPTLGLDVLAASALRRFVAEYAASTGATILLTSHYMTDVETLCERVILIDRSRIRYDGELAALTAKFAENPSLDVVMERLYRDGIPS</sequence>
<dbReference type="SMART" id="SM00382">
    <property type="entry name" value="AAA"/>
    <property type="match status" value="1"/>
</dbReference>
<name>A0ABN2A280_9ACTN</name>
<keyword evidence="5" id="KW-0046">Antibiotic resistance</keyword>
<dbReference type="InterPro" id="IPR003439">
    <property type="entry name" value="ABC_transporter-like_ATP-bd"/>
</dbReference>
<dbReference type="PANTHER" id="PTHR42711:SF4">
    <property type="entry name" value="ABC TRANSPORTER RELATED"/>
    <property type="match status" value="1"/>
</dbReference>
<dbReference type="InterPro" id="IPR003593">
    <property type="entry name" value="AAA+_ATPase"/>
</dbReference>
<organism evidence="7 8">
    <name type="scientific">Kribbella lupini</name>
    <dbReference type="NCBI Taxonomy" id="291602"/>
    <lineage>
        <taxon>Bacteria</taxon>
        <taxon>Bacillati</taxon>
        <taxon>Actinomycetota</taxon>
        <taxon>Actinomycetes</taxon>
        <taxon>Propionibacteriales</taxon>
        <taxon>Kribbellaceae</taxon>
        <taxon>Kribbella</taxon>
    </lineage>
</organism>